<evidence type="ECO:0000256" key="2">
    <source>
        <dbReference type="ARBA" id="ARBA00022729"/>
    </source>
</evidence>
<accession>A0ABT1L9K0</accession>
<dbReference type="Proteomes" id="UP001205890">
    <property type="component" value="Unassembled WGS sequence"/>
</dbReference>
<keyword evidence="3" id="KW-0029">Amino-acid transport</keyword>
<dbReference type="InterPro" id="IPR051010">
    <property type="entry name" value="BCAA_transport"/>
</dbReference>
<keyword evidence="2 4" id="KW-0732">Signal</keyword>
<feature type="domain" description="Leucine-binding protein" evidence="5">
    <location>
        <begin position="30"/>
        <end position="345"/>
    </location>
</feature>
<dbReference type="InterPro" id="IPR028081">
    <property type="entry name" value="Leu-bd"/>
</dbReference>
<keyword evidence="3" id="KW-0813">Transport</keyword>
<dbReference type="Pfam" id="PF13458">
    <property type="entry name" value="Peripla_BP_6"/>
    <property type="match status" value="1"/>
</dbReference>
<dbReference type="EMBL" id="JANCLU010000005">
    <property type="protein sequence ID" value="MCP8938167.1"/>
    <property type="molecule type" value="Genomic_DNA"/>
</dbReference>
<feature type="chain" id="PRO_5045641775" evidence="4">
    <location>
        <begin position="23"/>
        <end position="420"/>
    </location>
</feature>
<reference evidence="6 7" key="1">
    <citation type="submission" date="2022-07" db="EMBL/GenBank/DDBJ databases">
        <authorList>
            <person name="Li W.-J."/>
            <person name="Deng Q.-Q."/>
        </authorList>
    </citation>
    <scope>NUCLEOTIDE SEQUENCE [LARGE SCALE GENOMIC DNA]</scope>
    <source>
        <strain evidence="6 7">SYSU M60028</strain>
    </source>
</reference>
<feature type="signal peptide" evidence="4">
    <location>
        <begin position="1"/>
        <end position="22"/>
    </location>
</feature>
<dbReference type="CDD" id="cd06346">
    <property type="entry name" value="PBP1_ABC_ligand_binding-like"/>
    <property type="match status" value="1"/>
</dbReference>
<evidence type="ECO:0000256" key="1">
    <source>
        <dbReference type="ARBA" id="ARBA00010062"/>
    </source>
</evidence>
<comment type="similarity">
    <text evidence="1">Belongs to the leucine-binding protein family.</text>
</comment>
<protein>
    <submittedName>
        <fullName evidence="6">ABC transporter substrate-binding protein</fullName>
    </submittedName>
</protein>
<organism evidence="6 7">
    <name type="scientific">Alsobacter ponti</name>
    <dbReference type="NCBI Taxonomy" id="2962936"/>
    <lineage>
        <taxon>Bacteria</taxon>
        <taxon>Pseudomonadati</taxon>
        <taxon>Pseudomonadota</taxon>
        <taxon>Alphaproteobacteria</taxon>
        <taxon>Hyphomicrobiales</taxon>
        <taxon>Alsobacteraceae</taxon>
        <taxon>Alsobacter</taxon>
    </lineage>
</organism>
<dbReference type="PANTHER" id="PTHR30483:SF6">
    <property type="entry name" value="PERIPLASMIC BINDING PROTEIN OF ABC TRANSPORTER FOR NATURAL AMINO ACIDS"/>
    <property type="match status" value="1"/>
</dbReference>
<comment type="caution">
    <text evidence="6">The sequence shown here is derived from an EMBL/GenBank/DDBJ whole genome shotgun (WGS) entry which is preliminary data.</text>
</comment>
<evidence type="ECO:0000313" key="7">
    <source>
        <dbReference type="Proteomes" id="UP001205890"/>
    </source>
</evidence>
<dbReference type="PANTHER" id="PTHR30483">
    <property type="entry name" value="LEUCINE-SPECIFIC-BINDING PROTEIN"/>
    <property type="match status" value="1"/>
</dbReference>
<evidence type="ECO:0000256" key="4">
    <source>
        <dbReference type="SAM" id="SignalP"/>
    </source>
</evidence>
<dbReference type="RefSeq" id="WP_254739834.1">
    <property type="nucleotide sequence ID" value="NZ_JANCLU010000005.1"/>
</dbReference>
<proteinExistence type="inferred from homology"/>
<dbReference type="SUPFAM" id="SSF53822">
    <property type="entry name" value="Periplasmic binding protein-like I"/>
    <property type="match status" value="1"/>
</dbReference>
<evidence type="ECO:0000313" key="6">
    <source>
        <dbReference type="EMBL" id="MCP8938167.1"/>
    </source>
</evidence>
<name>A0ABT1L9K0_9HYPH</name>
<dbReference type="Gene3D" id="3.40.50.2300">
    <property type="match status" value="2"/>
</dbReference>
<keyword evidence="7" id="KW-1185">Reference proteome</keyword>
<dbReference type="InterPro" id="IPR028082">
    <property type="entry name" value="Peripla_BP_I"/>
</dbReference>
<evidence type="ECO:0000256" key="3">
    <source>
        <dbReference type="ARBA" id="ARBA00022970"/>
    </source>
</evidence>
<sequence>MMKWTGLAAGLALAAAFTPHQAAAQQPSCPVKIGGVLPLTGSMGPITTKIAQAAQLAVEHINQGGGVKGCPVELILRDDQGQPTVGVDAAKYLVEVERVPAITGTVSSGVTGPIIASVTAPSKVVQISCCSTASAFTLDGRSQGYFFRTLPTSKTQAYATASEMARRGLKKTAIIYVNTDFGVDMTKFVKLALPKLGGDIVAEVPYNDNQPSYRAEVTKALAAKPESLLLVGFPKDAVTIVREWLSLGGSQKIALNNSMRVMDFVNGVGPKFLNESFGMDNAQVAGPTVDAFNKSFQEKYKTDSAGPGVHTQYDAVMVLGLAMNIAKDLSGPAIKDAVRQVHAAGGAQVGTGPEEFKKAVQLIKDGKPIKYFGATGPIEFDANGDVTGPALVWKIQNGEIVTDRVISIEDMQALFKKVEG</sequence>
<evidence type="ECO:0000259" key="5">
    <source>
        <dbReference type="Pfam" id="PF13458"/>
    </source>
</evidence>
<gene>
    <name evidence="6" type="ORF">NK718_06545</name>
</gene>